<comment type="caution">
    <text evidence="1">The sequence shown here is derived from an EMBL/GenBank/DDBJ whole genome shotgun (WGS) entry which is preliminary data.</text>
</comment>
<proteinExistence type="predicted"/>
<gene>
    <name evidence="1" type="ORF">AK812_SmicGene29873</name>
</gene>
<name>A0A1Q9D0Q8_SYMMI</name>
<reference evidence="1 2" key="1">
    <citation type="submission" date="2016-02" db="EMBL/GenBank/DDBJ databases">
        <title>Genome analysis of coral dinoflagellate symbionts highlights evolutionary adaptations to a symbiotic lifestyle.</title>
        <authorList>
            <person name="Aranda M."/>
            <person name="Li Y."/>
            <person name="Liew Y.J."/>
            <person name="Baumgarten S."/>
            <person name="Simakov O."/>
            <person name="Wilson M."/>
            <person name="Piel J."/>
            <person name="Ashoor H."/>
            <person name="Bougouffa S."/>
            <person name="Bajic V.B."/>
            <person name="Ryu T."/>
            <person name="Ravasi T."/>
            <person name="Bayer T."/>
            <person name="Micklem G."/>
            <person name="Kim H."/>
            <person name="Bhak J."/>
            <person name="Lajeunesse T.C."/>
            <person name="Voolstra C.R."/>
        </authorList>
    </citation>
    <scope>NUCLEOTIDE SEQUENCE [LARGE SCALE GENOMIC DNA]</scope>
    <source>
        <strain evidence="1 2">CCMP2467</strain>
    </source>
</reference>
<keyword evidence="2" id="KW-1185">Reference proteome</keyword>
<protein>
    <submittedName>
        <fullName evidence="1">Uncharacterized protein</fullName>
    </submittedName>
</protein>
<evidence type="ECO:0000313" key="1">
    <source>
        <dbReference type="EMBL" id="OLP88755.1"/>
    </source>
</evidence>
<sequence length="239" mass="24975">MDGVVARRKKCDQVTEKATDASMARTRATTTATFAICAGNRDTGTMCPNKGGKGVHQVEATSGSLPPSASSVVMLPPSTGAGTVNRVQIFECSTPPTCAQTQIFDISEIDVPEDFALPEVLMLKAAYPFEEQGGGLPESILFSGFAMDGTDLDGNWTYPNSEVEMNLMEMGTDLLASVLAVKSGHPQDEGRSVEIVVGSGADVSVAPLEFAGLAVEAEGLGMTLQDAEGNRIPQMAHGC</sequence>
<dbReference type="OrthoDB" id="10363645at2759"/>
<evidence type="ECO:0000313" key="2">
    <source>
        <dbReference type="Proteomes" id="UP000186817"/>
    </source>
</evidence>
<dbReference type="AlphaFoldDB" id="A0A1Q9D0Q8"/>
<dbReference type="Proteomes" id="UP000186817">
    <property type="component" value="Unassembled WGS sequence"/>
</dbReference>
<accession>A0A1Q9D0Q8</accession>
<organism evidence="1 2">
    <name type="scientific">Symbiodinium microadriaticum</name>
    <name type="common">Dinoflagellate</name>
    <name type="synonym">Zooxanthella microadriatica</name>
    <dbReference type="NCBI Taxonomy" id="2951"/>
    <lineage>
        <taxon>Eukaryota</taxon>
        <taxon>Sar</taxon>
        <taxon>Alveolata</taxon>
        <taxon>Dinophyceae</taxon>
        <taxon>Suessiales</taxon>
        <taxon>Symbiodiniaceae</taxon>
        <taxon>Symbiodinium</taxon>
    </lineage>
</organism>
<dbReference type="EMBL" id="LSRX01000796">
    <property type="protein sequence ID" value="OLP88755.1"/>
    <property type="molecule type" value="Genomic_DNA"/>
</dbReference>